<name>A0ABY3R772_9BRAD</name>
<accession>A0ABY3R772</accession>
<evidence type="ECO:0000259" key="2">
    <source>
        <dbReference type="Pfam" id="PF07693"/>
    </source>
</evidence>
<dbReference type="Gene3D" id="3.40.50.300">
    <property type="entry name" value="P-loop containing nucleotide triphosphate hydrolases"/>
    <property type="match status" value="1"/>
</dbReference>
<dbReference type="Pfam" id="PF07693">
    <property type="entry name" value="KAP_NTPase"/>
    <property type="match status" value="1"/>
</dbReference>
<dbReference type="EMBL" id="CP088156">
    <property type="protein sequence ID" value="UFZ03170.1"/>
    <property type="molecule type" value="Genomic_DNA"/>
</dbReference>
<evidence type="ECO:0000313" key="3">
    <source>
        <dbReference type="EMBL" id="UFZ03170.1"/>
    </source>
</evidence>
<gene>
    <name evidence="3" type="ORF">LQG66_28605</name>
</gene>
<dbReference type="InterPro" id="IPR027417">
    <property type="entry name" value="P-loop_NTPase"/>
</dbReference>
<sequence length="651" mass="70900">MILTDNETSVDLLNNEAIAHCIIALLSEQPSRPVTIGVHGDWGAGKSSILEMIEGGLDGNDDVLCLKFNGWRFQGFEDAKIALIEGIVAGLIEKRPLLSKATGLVKDVWRRIDLLKVAKHAGGLAFTAFTGIPTPDQLQAILGGLQSIWADPAKLATKENLDTVIGNVKSIMKDEVESKSVPKEIDEFRKAFDQLLKEAGIKRLIVLIDDLDRCLPDTAIETLEAIRLFVMTEYTAFVVAADEAMIEYAVRKHFPDLPDTTGPRDYARNYLEKLIQVPFRIPALGEAETRIYVTLLLIGAVIGEENDGYKRLIAASRERLKKPWDTTPIDFAFVKASLGDAAGNAQDMLVLSDQIGPILASGTRGNPRQIKRFLNTLLLRHQMAEARGFGAEVKLSVLAKLMLAERFLPRFFEQIATAAAVDPKGQCAMLAHLEGSGTGGTGTAATPKKSARKEPEDAEPASGPPESATLAEWMASQPILSWAKVQPPIATEDLRPYLFVTKDRKDYFGAGVALGHLAPLVEKMFGPKIAVQRLEAELRRLVPAEAAQIFEAVRSRVVGSDSFEAQPPGIDGLTVLVRTQPALQNSLIDLLEAIPVGRYGPWAVSGWQGVIVEQAAVQRFEQLLQRWAASSNTVLKTAATGALKIRAGSRR</sequence>
<dbReference type="InterPro" id="IPR049673">
    <property type="entry name" value="QatA"/>
</dbReference>
<feature type="domain" description="KAP NTPase" evidence="2">
    <location>
        <begin position="17"/>
        <end position="382"/>
    </location>
</feature>
<dbReference type="InterPro" id="IPR011646">
    <property type="entry name" value="KAP_P-loop"/>
</dbReference>
<evidence type="ECO:0000313" key="4">
    <source>
        <dbReference type="Proteomes" id="UP001431010"/>
    </source>
</evidence>
<dbReference type="SUPFAM" id="SSF52540">
    <property type="entry name" value="P-loop containing nucleoside triphosphate hydrolases"/>
    <property type="match status" value="1"/>
</dbReference>
<dbReference type="InterPro" id="IPR052754">
    <property type="entry name" value="NTPase_KAP_P-loop"/>
</dbReference>
<feature type="region of interest" description="Disordered" evidence="1">
    <location>
        <begin position="435"/>
        <end position="467"/>
    </location>
</feature>
<evidence type="ECO:0000256" key="1">
    <source>
        <dbReference type="SAM" id="MobiDB-lite"/>
    </source>
</evidence>
<keyword evidence="4" id="KW-1185">Reference proteome</keyword>
<protein>
    <submittedName>
        <fullName evidence="3">KAP family NTPase</fullName>
    </submittedName>
</protein>
<proteinExistence type="predicted"/>
<dbReference type="PANTHER" id="PTHR22674:SF6">
    <property type="entry name" value="NTPASE KAP FAMILY P-LOOP DOMAIN-CONTAINING PROTEIN 1"/>
    <property type="match status" value="1"/>
</dbReference>
<organism evidence="3 4">
    <name type="scientific">Bradyrhizobium ontarionense</name>
    <dbReference type="NCBI Taxonomy" id="2898149"/>
    <lineage>
        <taxon>Bacteria</taxon>
        <taxon>Pseudomonadati</taxon>
        <taxon>Pseudomonadota</taxon>
        <taxon>Alphaproteobacteria</taxon>
        <taxon>Hyphomicrobiales</taxon>
        <taxon>Nitrobacteraceae</taxon>
        <taxon>Bradyrhizobium</taxon>
    </lineage>
</organism>
<dbReference type="PANTHER" id="PTHR22674">
    <property type="entry name" value="NTPASE, KAP FAMILY P-LOOP DOMAIN-CONTAINING 1"/>
    <property type="match status" value="1"/>
</dbReference>
<dbReference type="RefSeq" id="WP_231319193.1">
    <property type="nucleotide sequence ID" value="NZ_CP088156.1"/>
</dbReference>
<reference evidence="3" key="1">
    <citation type="journal article" date="2024" name="Antonie Van Leeuwenhoek">
        <title>Bradyrhizobium ontarionense sp. nov., a novel bacterial symbiont isolated from Aeschynomene indica (Indian jointvetch), harbours photosynthesis, nitrogen fixation and nitrous oxide (N2O) reductase genes.</title>
        <authorList>
            <person name="Bromfield E.S.P."/>
            <person name="Cloutier S."/>
        </authorList>
    </citation>
    <scope>NUCLEOTIDE SEQUENCE</scope>
    <source>
        <strain evidence="3">A19</strain>
    </source>
</reference>
<dbReference type="NCBIfam" id="NF041923">
    <property type="entry name" value="QatA"/>
    <property type="match status" value="1"/>
</dbReference>
<dbReference type="Proteomes" id="UP001431010">
    <property type="component" value="Chromosome"/>
</dbReference>